<keyword evidence="1" id="KW-1133">Transmembrane helix</keyword>
<feature type="transmembrane region" description="Helical" evidence="1">
    <location>
        <begin position="65"/>
        <end position="83"/>
    </location>
</feature>
<reference evidence="2 3" key="1">
    <citation type="submission" date="2019-09" db="EMBL/GenBank/DDBJ databases">
        <title>Isolation and complete genome sequencing of Methylocystis species.</title>
        <authorList>
            <person name="Rumah B.L."/>
            <person name="Stead C.E."/>
            <person name="Stevens B.C."/>
            <person name="Minton N.P."/>
            <person name="Grosse-Honebrink A."/>
            <person name="Zhang Y."/>
        </authorList>
    </citation>
    <scope>NUCLEOTIDE SEQUENCE [LARGE SCALE GENOMIC DNA]</scope>
    <source>
        <strain evidence="2 3">BRCS2</strain>
    </source>
</reference>
<proteinExistence type="predicted"/>
<evidence type="ECO:0000313" key="3">
    <source>
        <dbReference type="Proteomes" id="UP000422569"/>
    </source>
</evidence>
<feature type="transmembrane region" description="Helical" evidence="1">
    <location>
        <begin position="95"/>
        <end position="119"/>
    </location>
</feature>
<feature type="transmembrane region" description="Helical" evidence="1">
    <location>
        <begin position="405"/>
        <end position="425"/>
    </location>
</feature>
<feature type="transmembrane region" description="Helical" evidence="1">
    <location>
        <begin position="25"/>
        <end position="45"/>
    </location>
</feature>
<name>A0A6B8LZM7_9HYPH</name>
<evidence type="ECO:0008006" key="4">
    <source>
        <dbReference type="Google" id="ProtNLM"/>
    </source>
</evidence>
<keyword evidence="1" id="KW-0812">Transmembrane</keyword>
<organism evidence="2 3">
    <name type="scientific">Methylocystis parvus</name>
    <dbReference type="NCBI Taxonomy" id="134"/>
    <lineage>
        <taxon>Bacteria</taxon>
        <taxon>Pseudomonadati</taxon>
        <taxon>Pseudomonadota</taxon>
        <taxon>Alphaproteobacteria</taxon>
        <taxon>Hyphomicrobiales</taxon>
        <taxon>Methylocystaceae</taxon>
        <taxon>Methylocystis</taxon>
    </lineage>
</organism>
<evidence type="ECO:0000313" key="2">
    <source>
        <dbReference type="EMBL" id="QGM96071.1"/>
    </source>
</evidence>
<keyword evidence="1" id="KW-0472">Membrane</keyword>
<dbReference type="KEGG" id="mpar:F7D14_00190"/>
<feature type="transmembrane region" description="Helical" evidence="1">
    <location>
        <begin position="431"/>
        <end position="450"/>
    </location>
</feature>
<accession>A0A6B8LZM7</accession>
<sequence>MVHLQEASIARAETASLPPTLQRSLIGCAAVFAGAVGLAFASAALFPFRSDHWLTEYFFRAQDAAWVLVSAACLVACAFLRLPASLTTALPGPRVARLSAFALACFVLLCGAFGSGLVFDDYPLSRDEALAEFDARIFQSGQLVAPVDPEWRPFASALAPRFMVPVAGHEGFLSGYLPGAALLRALVGALADSRLSGAVLTALAVLASFGVARRLWPGRDDVAILVPLLIATSSQTLITSMTAYAMSAHLALNLVWLWLFLRDDKWGHAGAMAVGALACGLHQLVFHPLFVAPFIVGLWSRDRRALAAAYVAVYASICLFWAFYPQLALHAHGMAPEAANGAGLGNFIERATNQILYFLFGEQDVATVMLMNLLRFVSWMNPLFLPLAVLAFRPIRDGDGVARELFAGLALTLAATTLLMAYQGHGWGYRYLHGFIGSIALLAAFGWVEIMTRAGEAEEAAAWRAVVVASAFSIFVVFPVHAIQAHDFAAPYAKAGAAIARAPTDVVIVDRMELIFGEDLARNDPLLRNRPKVLDLVRLDEASLPGLCKRHSVSLFDAPQGRALGIPATIELSEYWLARRKKLLTALERLSCGARLGAAP</sequence>
<dbReference type="RefSeq" id="WP_154419583.1">
    <property type="nucleotide sequence ID" value="NZ_CP044331.1"/>
</dbReference>
<feature type="transmembrane region" description="Helical" evidence="1">
    <location>
        <begin position="462"/>
        <end position="482"/>
    </location>
</feature>
<feature type="transmembrane region" description="Helical" evidence="1">
    <location>
        <begin position="305"/>
        <end position="324"/>
    </location>
</feature>
<evidence type="ECO:0000256" key="1">
    <source>
        <dbReference type="SAM" id="Phobius"/>
    </source>
</evidence>
<dbReference type="EMBL" id="CP044331">
    <property type="protein sequence ID" value="QGM96071.1"/>
    <property type="molecule type" value="Genomic_DNA"/>
</dbReference>
<feature type="transmembrane region" description="Helical" evidence="1">
    <location>
        <begin position="195"/>
        <end position="216"/>
    </location>
</feature>
<dbReference type="Proteomes" id="UP000422569">
    <property type="component" value="Chromosome"/>
</dbReference>
<dbReference type="AlphaFoldDB" id="A0A6B8LZM7"/>
<gene>
    <name evidence="2" type="ORF">F7D14_00190</name>
</gene>
<feature type="transmembrane region" description="Helical" evidence="1">
    <location>
        <begin position="376"/>
        <end position="393"/>
    </location>
</feature>
<feature type="transmembrane region" description="Helical" evidence="1">
    <location>
        <begin position="271"/>
        <end position="298"/>
    </location>
</feature>
<protein>
    <recommendedName>
        <fullName evidence="4">Glycosyltransferase RgtA/B/C/D-like domain-containing protein</fullName>
    </recommendedName>
</protein>
<keyword evidence="3" id="KW-1185">Reference proteome</keyword>
<feature type="transmembrane region" description="Helical" evidence="1">
    <location>
        <begin position="237"/>
        <end position="259"/>
    </location>
</feature>